<dbReference type="EMBL" id="JARAKH010000047">
    <property type="protein sequence ID" value="KAK8377569.1"/>
    <property type="molecule type" value="Genomic_DNA"/>
</dbReference>
<dbReference type="PANTHER" id="PTHR22779">
    <property type="entry name" value="SD17342P"/>
    <property type="match status" value="1"/>
</dbReference>
<comment type="similarity">
    <text evidence="2">Belongs to the TMEM170 family.</text>
</comment>
<feature type="transmembrane region" description="Helical" evidence="7">
    <location>
        <begin position="106"/>
        <end position="129"/>
    </location>
</feature>
<proteinExistence type="inferred from homology"/>
<reference evidence="8 9" key="1">
    <citation type="submission" date="2023-03" db="EMBL/GenBank/DDBJ databases">
        <title>High-quality genome of Scylla paramamosain provides insights in environmental adaptation.</title>
        <authorList>
            <person name="Zhang L."/>
        </authorList>
    </citation>
    <scope>NUCLEOTIDE SEQUENCE [LARGE SCALE GENOMIC DNA]</scope>
    <source>
        <strain evidence="8">LZ_2023a</strain>
        <tissue evidence="8">Muscle</tissue>
    </source>
</reference>
<dbReference type="GO" id="GO:0016020">
    <property type="term" value="C:membrane"/>
    <property type="evidence" value="ECO:0007669"/>
    <property type="project" value="UniProtKB-SubCell"/>
</dbReference>
<keyword evidence="9" id="KW-1185">Reference proteome</keyword>
<dbReference type="PANTHER" id="PTHR22779:SF6">
    <property type="entry name" value="SD17342P"/>
    <property type="match status" value="1"/>
</dbReference>
<feature type="region of interest" description="Disordered" evidence="6">
    <location>
        <begin position="1"/>
        <end position="23"/>
    </location>
</feature>
<evidence type="ECO:0000313" key="9">
    <source>
        <dbReference type="Proteomes" id="UP001487740"/>
    </source>
</evidence>
<evidence type="ECO:0000313" key="8">
    <source>
        <dbReference type="EMBL" id="KAK8377569.1"/>
    </source>
</evidence>
<keyword evidence="5 7" id="KW-0472">Membrane</keyword>
<evidence type="ECO:0000256" key="7">
    <source>
        <dbReference type="SAM" id="Phobius"/>
    </source>
</evidence>
<keyword evidence="3 7" id="KW-0812">Transmembrane</keyword>
<organism evidence="8 9">
    <name type="scientific">Scylla paramamosain</name>
    <name type="common">Mud crab</name>
    <dbReference type="NCBI Taxonomy" id="85552"/>
    <lineage>
        <taxon>Eukaryota</taxon>
        <taxon>Metazoa</taxon>
        <taxon>Ecdysozoa</taxon>
        <taxon>Arthropoda</taxon>
        <taxon>Crustacea</taxon>
        <taxon>Multicrustacea</taxon>
        <taxon>Malacostraca</taxon>
        <taxon>Eumalacostraca</taxon>
        <taxon>Eucarida</taxon>
        <taxon>Decapoda</taxon>
        <taxon>Pleocyemata</taxon>
        <taxon>Brachyura</taxon>
        <taxon>Eubrachyura</taxon>
        <taxon>Portunoidea</taxon>
        <taxon>Portunidae</taxon>
        <taxon>Portuninae</taxon>
        <taxon>Scylla</taxon>
    </lineage>
</organism>
<accession>A0AAW0SQA9</accession>
<evidence type="ECO:0000256" key="4">
    <source>
        <dbReference type="ARBA" id="ARBA00022989"/>
    </source>
</evidence>
<comment type="caution">
    <text evidence="8">The sequence shown here is derived from an EMBL/GenBank/DDBJ whole genome shotgun (WGS) entry which is preliminary data.</text>
</comment>
<feature type="transmembrane region" description="Helical" evidence="7">
    <location>
        <begin position="46"/>
        <end position="65"/>
    </location>
</feature>
<evidence type="ECO:0000256" key="3">
    <source>
        <dbReference type="ARBA" id="ARBA00022692"/>
    </source>
</evidence>
<dbReference type="Proteomes" id="UP001487740">
    <property type="component" value="Unassembled WGS sequence"/>
</dbReference>
<dbReference type="InterPro" id="IPR019334">
    <property type="entry name" value="TMEM170A/B/YPR153W-like"/>
</dbReference>
<name>A0AAW0SQA9_SCYPA</name>
<sequence length="287" mass="31386">MSRGRNVCCSSPSEPRKVSSMGRGRTAVLTPQNLECMKRTMSPKGWCHSVLVVQAGAVFLVLGPVGELVQRAEAVVAYSTQNQPSVYSEELTNQKLESFSQLWQGIFLWGFFSILFIHIVSAIIAFLMLRRHKYGRYSAACVLLFGMCTTFVMCVATSVAVGFVLYQAKITLQPIEAMTQEYEPMRTNVFGASKKRGRDRVGLPRIGQCGVSRSPSLPCLGDAVNFVSAALLSGRGGAVSQELSLTGQLMPLDVYRAVVRQSPEGRGEAVVERRTGMLCHSEGCFPE</sequence>
<gene>
    <name evidence="8" type="ORF">O3P69_013900</name>
</gene>
<comment type="subcellular location">
    <subcellularLocation>
        <location evidence="1">Membrane</location>
        <topology evidence="1">Multi-pass membrane protein</topology>
    </subcellularLocation>
</comment>
<protein>
    <submittedName>
        <fullName evidence="8">Uncharacterized protein</fullName>
    </submittedName>
</protein>
<evidence type="ECO:0000256" key="5">
    <source>
        <dbReference type="ARBA" id="ARBA00023136"/>
    </source>
</evidence>
<feature type="transmembrane region" description="Helical" evidence="7">
    <location>
        <begin position="141"/>
        <end position="166"/>
    </location>
</feature>
<evidence type="ECO:0000256" key="1">
    <source>
        <dbReference type="ARBA" id="ARBA00004141"/>
    </source>
</evidence>
<evidence type="ECO:0000256" key="2">
    <source>
        <dbReference type="ARBA" id="ARBA00006325"/>
    </source>
</evidence>
<dbReference type="Pfam" id="PF10190">
    <property type="entry name" value="Tmemb_170"/>
    <property type="match status" value="1"/>
</dbReference>
<keyword evidence="4 7" id="KW-1133">Transmembrane helix</keyword>
<dbReference type="AlphaFoldDB" id="A0AAW0SQA9"/>
<evidence type="ECO:0000256" key="6">
    <source>
        <dbReference type="SAM" id="MobiDB-lite"/>
    </source>
</evidence>